<dbReference type="Proteomes" id="UP000077763">
    <property type="component" value="Unassembled WGS sequence"/>
</dbReference>
<accession>A0A177M586</accession>
<reference evidence="1 2" key="1">
    <citation type="submission" date="2016-03" db="EMBL/GenBank/DDBJ databases">
        <authorList>
            <person name="Ploux O."/>
        </authorList>
    </citation>
    <scope>NUCLEOTIDE SEQUENCE [LARGE SCALE GENOMIC DNA]</scope>
    <source>
        <strain evidence="1 2">R-45371</strain>
    </source>
</reference>
<protein>
    <submittedName>
        <fullName evidence="1">Uncharacterized protein</fullName>
    </submittedName>
</protein>
<organism evidence="1 2">
    <name type="scientific">Methylomonas methanica</name>
    <dbReference type="NCBI Taxonomy" id="421"/>
    <lineage>
        <taxon>Bacteria</taxon>
        <taxon>Pseudomonadati</taxon>
        <taxon>Pseudomonadota</taxon>
        <taxon>Gammaproteobacteria</taxon>
        <taxon>Methylococcales</taxon>
        <taxon>Methylococcaceae</taxon>
        <taxon>Methylomonas</taxon>
    </lineage>
</organism>
<dbReference type="EMBL" id="LUUH01000074">
    <property type="protein sequence ID" value="OAI00896.1"/>
    <property type="molecule type" value="Genomic_DNA"/>
</dbReference>
<gene>
    <name evidence="1" type="ORF">A1353_18980</name>
</gene>
<evidence type="ECO:0000313" key="1">
    <source>
        <dbReference type="EMBL" id="OAI00896.1"/>
    </source>
</evidence>
<dbReference type="RefSeq" id="WP_064037731.1">
    <property type="nucleotide sequence ID" value="NZ_LUUH01000074.1"/>
</dbReference>
<dbReference type="AlphaFoldDB" id="A0A177M586"/>
<name>A0A177M586_METMH</name>
<proteinExistence type="predicted"/>
<comment type="caution">
    <text evidence="1">The sequence shown here is derived from an EMBL/GenBank/DDBJ whole genome shotgun (WGS) entry which is preliminary data.</text>
</comment>
<evidence type="ECO:0000313" key="2">
    <source>
        <dbReference type="Proteomes" id="UP000077763"/>
    </source>
</evidence>
<sequence length="111" mass="11829">MNNAIFDLPQTRLCAAVVLAWGYEDQLKFKNATKALQAELGNGWSSTSAFQFMSGATAKAALDTAGSEEQISLLIAYSLAKLVCNELGLGAVNKPDHIDRAELMAAISAKH</sequence>